<dbReference type="Pfam" id="PF00067">
    <property type="entry name" value="p450"/>
    <property type="match status" value="1"/>
</dbReference>
<feature type="non-terminal residue" evidence="10">
    <location>
        <position position="504"/>
    </location>
</feature>
<evidence type="ECO:0000256" key="1">
    <source>
        <dbReference type="ARBA" id="ARBA00010617"/>
    </source>
</evidence>
<keyword evidence="4 8" id="KW-0560">Oxidoreductase</keyword>
<feature type="signal peptide" evidence="9">
    <location>
        <begin position="1"/>
        <end position="23"/>
    </location>
</feature>
<dbReference type="PRINTS" id="PR00385">
    <property type="entry name" value="P450"/>
</dbReference>
<evidence type="ECO:0000256" key="6">
    <source>
        <dbReference type="ARBA" id="ARBA00023033"/>
    </source>
</evidence>
<dbReference type="InterPro" id="IPR017972">
    <property type="entry name" value="Cyt_P450_CS"/>
</dbReference>
<evidence type="ECO:0000256" key="7">
    <source>
        <dbReference type="PIRSR" id="PIRSR602401-1"/>
    </source>
</evidence>
<dbReference type="GO" id="GO:0005506">
    <property type="term" value="F:iron ion binding"/>
    <property type="evidence" value="ECO:0007669"/>
    <property type="project" value="InterPro"/>
</dbReference>
<feature type="binding site" description="axial binding residue" evidence="7">
    <location>
        <position position="440"/>
    </location>
    <ligand>
        <name>heme</name>
        <dbReference type="ChEBI" id="CHEBI:30413"/>
    </ligand>
    <ligandPart>
        <name>Fe</name>
        <dbReference type="ChEBI" id="CHEBI:18248"/>
    </ligandPart>
</feature>
<comment type="caution">
    <text evidence="10">The sequence shown here is derived from an EMBL/GenBank/DDBJ whole genome shotgun (WGS) entry which is preliminary data.</text>
</comment>
<sequence length="504" mass="57012">MELLSSVILYLFIPLALLQLLRSIRTRTKTKPRRNLPPGPMPVPIVGDLLKLGDNPTAPWPNWHKYTLQLGRATTVVISSRNAIKEALQKQDLAFSSRSVPNAVRAHDQYKYSVTWLPVGSRWRSLRKILNSHIFSMSRLDAVQSLRRQKVAELVEFTGKCCREGVAVDVGCAAFTTSLNLLSNTLFSVDLADQSEDLAREFRDLVWQIMVEAGRPNLVDYFPVLARFDPQQIRGRMTEHYGKVLRLIGRLIDERLELRKSSKSKAENDVLDVLINLGEESNEEIDRTHIERLFLDLFIAGTDTTSSTVEWAMAEVLLRSPKVLEKARAELQEIVDIGKPIEESDIARLRYLQAVVKETMRIHPPAPFLIPRKVETDVELGGFIVPQGAQVLVNAWAIGRDPNFWPEPTHFMPERFLESEIDVRGRDFELIPFGSGRRICPGLPLAMLIVPAMVGSLLNSFDWKLEGGIAPADLDMEEKFGITLQKAQPLRAIPIPLKMPLFFK</sequence>
<evidence type="ECO:0008006" key="12">
    <source>
        <dbReference type="Google" id="ProtNLM"/>
    </source>
</evidence>
<keyword evidence="2 7" id="KW-0349">Heme</keyword>
<evidence type="ECO:0000256" key="8">
    <source>
        <dbReference type="RuleBase" id="RU000461"/>
    </source>
</evidence>
<gene>
    <name evidence="10" type="ORF">TAV2_LOCUS12214</name>
</gene>
<keyword evidence="3 7" id="KW-0479">Metal-binding</keyword>
<dbReference type="GO" id="GO:0020037">
    <property type="term" value="F:heme binding"/>
    <property type="evidence" value="ECO:0007669"/>
    <property type="project" value="InterPro"/>
</dbReference>
<dbReference type="EMBL" id="CAJVSB020000697">
    <property type="protein sequence ID" value="CAH2057554.1"/>
    <property type="molecule type" value="Genomic_DNA"/>
</dbReference>
<evidence type="ECO:0000256" key="2">
    <source>
        <dbReference type="ARBA" id="ARBA00022617"/>
    </source>
</evidence>
<evidence type="ECO:0000256" key="9">
    <source>
        <dbReference type="SAM" id="SignalP"/>
    </source>
</evidence>
<dbReference type="InterPro" id="IPR002401">
    <property type="entry name" value="Cyt_P450_E_grp-I"/>
</dbReference>
<dbReference type="FunFam" id="1.10.630.10:FF:000007">
    <property type="entry name" value="Cytochrome P450 76C4"/>
    <property type="match status" value="1"/>
</dbReference>
<proteinExistence type="inferred from homology"/>
<keyword evidence="6 8" id="KW-0503">Monooxygenase</keyword>
<dbReference type="InterPro" id="IPR001128">
    <property type="entry name" value="Cyt_P450"/>
</dbReference>
<dbReference type="Proteomes" id="UP000836841">
    <property type="component" value="Unassembled WGS sequence"/>
</dbReference>
<dbReference type="AlphaFoldDB" id="A0AAU9S3D7"/>
<dbReference type="SUPFAM" id="SSF48264">
    <property type="entry name" value="Cytochrome P450"/>
    <property type="match status" value="1"/>
</dbReference>
<dbReference type="Gene3D" id="1.10.630.10">
    <property type="entry name" value="Cytochrome P450"/>
    <property type="match status" value="1"/>
</dbReference>
<dbReference type="PRINTS" id="PR00463">
    <property type="entry name" value="EP450I"/>
</dbReference>
<evidence type="ECO:0000256" key="5">
    <source>
        <dbReference type="ARBA" id="ARBA00023004"/>
    </source>
</evidence>
<dbReference type="PROSITE" id="PS00086">
    <property type="entry name" value="CYTOCHROME_P450"/>
    <property type="match status" value="1"/>
</dbReference>
<keyword evidence="5 7" id="KW-0408">Iron</keyword>
<organism evidence="10 11">
    <name type="scientific">Thlaspi arvense</name>
    <name type="common">Field penny-cress</name>
    <dbReference type="NCBI Taxonomy" id="13288"/>
    <lineage>
        <taxon>Eukaryota</taxon>
        <taxon>Viridiplantae</taxon>
        <taxon>Streptophyta</taxon>
        <taxon>Embryophyta</taxon>
        <taxon>Tracheophyta</taxon>
        <taxon>Spermatophyta</taxon>
        <taxon>Magnoliopsida</taxon>
        <taxon>eudicotyledons</taxon>
        <taxon>Gunneridae</taxon>
        <taxon>Pentapetalae</taxon>
        <taxon>rosids</taxon>
        <taxon>malvids</taxon>
        <taxon>Brassicales</taxon>
        <taxon>Brassicaceae</taxon>
        <taxon>Thlaspideae</taxon>
        <taxon>Thlaspi</taxon>
    </lineage>
</organism>
<dbReference type="PANTHER" id="PTHR47950">
    <property type="entry name" value="CYTOCHROME P450, FAMILY 76, SUBFAMILY C, POLYPEPTIDE 5-RELATED"/>
    <property type="match status" value="1"/>
</dbReference>
<accession>A0AAU9S3D7</accession>
<protein>
    <recommendedName>
        <fullName evidence="12">Cytochrome P450</fullName>
    </recommendedName>
</protein>
<keyword evidence="11" id="KW-1185">Reference proteome</keyword>
<comment type="cofactor">
    <cofactor evidence="7">
        <name>heme</name>
        <dbReference type="ChEBI" id="CHEBI:30413"/>
    </cofactor>
</comment>
<reference evidence="10 11" key="1">
    <citation type="submission" date="2022-03" db="EMBL/GenBank/DDBJ databases">
        <authorList>
            <person name="Nunn A."/>
            <person name="Chopra R."/>
            <person name="Nunn A."/>
            <person name="Contreras Garrido A."/>
        </authorList>
    </citation>
    <scope>NUCLEOTIDE SEQUENCE [LARGE SCALE GENOMIC DNA]</scope>
</reference>
<dbReference type="InterPro" id="IPR036396">
    <property type="entry name" value="Cyt_P450_sf"/>
</dbReference>
<evidence type="ECO:0000256" key="4">
    <source>
        <dbReference type="ARBA" id="ARBA00023002"/>
    </source>
</evidence>
<keyword evidence="9" id="KW-0732">Signal</keyword>
<name>A0AAU9S3D7_THLAR</name>
<dbReference type="CDD" id="cd11073">
    <property type="entry name" value="CYP76-like"/>
    <property type="match status" value="1"/>
</dbReference>
<dbReference type="PANTHER" id="PTHR47950:SF4">
    <property type="entry name" value="GERANIOL 8-HYDROXYLASE-LIKE"/>
    <property type="match status" value="1"/>
</dbReference>
<evidence type="ECO:0000256" key="3">
    <source>
        <dbReference type="ARBA" id="ARBA00022723"/>
    </source>
</evidence>
<evidence type="ECO:0000313" key="10">
    <source>
        <dbReference type="EMBL" id="CAH2057554.1"/>
    </source>
</evidence>
<dbReference type="GO" id="GO:0016705">
    <property type="term" value="F:oxidoreductase activity, acting on paired donors, with incorporation or reduction of molecular oxygen"/>
    <property type="evidence" value="ECO:0007669"/>
    <property type="project" value="InterPro"/>
</dbReference>
<feature type="chain" id="PRO_5043840939" description="Cytochrome P450" evidence="9">
    <location>
        <begin position="24"/>
        <end position="504"/>
    </location>
</feature>
<comment type="similarity">
    <text evidence="1 8">Belongs to the cytochrome P450 family.</text>
</comment>
<dbReference type="GO" id="GO:0004497">
    <property type="term" value="F:monooxygenase activity"/>
    <property type="evidence" value="ECO:0007669"/>
    <property type="project" value="UniProtKB-KW"/>
</dbReference>
<evidence type="ECO:0000313" key="11">
    <source>
        <dbReference type="Proteomes" id="UP000836841"/>
    </source>
</evidence>